<dbReference type="SMART" id="SM00382">
    <property type="entry name" value="AAA"/>
    <property type="match status" value="1"/>
</dbReference>
<dbReference type="PROSITE" id="PS00676">
    <property type="entry name" value="SIGMA54_INTERACT_2"/>
    <property type="match status" value="1"/>
</dbReference>
<sequence>MSYLLETRNPQMQEVLQVLKKVAPSSSTVLLLGESGTGKEVLAKYLHHCSGRKGAFIAINCAAIPEELLEAELFGFEKGAFTGALKAKPGKFELAQGGTLFLDEIGDMPLKLQAKVLRAIQDKEIERLGGESPIKVNTRIVAATNQDLESLVKEGRFREDLYFRLNVIPLVIPPLRERKEDIPLLAEFLLKKLCEREEIPKKKLSPEVLERFLLYNWPGNVREFENLLERMVILSEGDTLSLEELPPHLKDLNPSNKAKEEEKVIEERSFFAKRVFELPDLEREELSLNELLREIELYYLKRALELSSGVKSKAAKLLGLNRTTFIEKLKKYKLA</sequence>
<evidence type="ECO:0000256" key="4">
    <source>
        <dbReference type="ARBA" id="ARBA00023163"/>
    </source>
</evidence>
<dbReference type="EMBL" id="AP014945">
    <property type="protein sequence ID" value="BAU22590.1"/>
    <property type="molecule type" value="Genomic_DNA"/>
</dbReference>
<dbReference type="Gene3D" id="3.40.50.300">
    <property type="entry name" value="P-loop containing nucleotide triphosphate hydrolases"/>
    <property type="match status" value="1"/>
</dbReference>
<dbReference type="PATRIC" id="fig|1653476.3.peg.196"/>
<dbReference type="CDD" id="cd00009">
    <property type="entry name" value="AAA"/>
    <property type="match status" value="1"/>
</dbReference>
<dbReference type="GO" id="GO:0043565">
    <property type="term" value="F:sequence-specific DNA binding"/>
    <property type="evidence" value="ECO:0007669"/>
    <property type="project" value="InterPro"/>
</dbReference>
<dbReference type="SUPFAM" id="SSF52540">
    <property type="entry name" value="P-loop containing nucleoside triphosphate hydrolases"/>
    <property type="match status" value="1"/>
</dbReference>
<dbReference type="AlphaFoldDB" id="A0A0U5AVM4"/>
<dbReference type="Gene3D" id="1.10.10.60">
    <property type="entry name" value="Homeodomain-like"/>
    <property type="match status" value="1"/>
</dbReference>
<gene>
    <name evidence="6" type="ORF">THC_0190</name>
</gene>
<dbReference type="InterPro" id="IPR025662">
    <property type="entry name" value="Sigma_54_int_dom_ATP-bd_1"/>
</dbReference>
<keyword evidence="2" id="KW-0067">ATP-binding</keyword>
<dbReference type="Proteomes" id="UP000068196">
    <property type="component" value="Chromosome"/>
</dbReference>
<dbReference type="PRINTS" id="PR01590">
    <property type="entry name" value="HTHFIS"/>
</dbReference>
<dbReference type="PANTHER" id="PTHR32071">
    <property type="entry name" value="TRANSCRIPTIONAL REGULATORY PROTEIN"/>
    <property type="match status" value="1"/>
</dbReference>
<dbReference type="Gene3D" id="1.10.8.60">
    <property type="match status" value="1"/>
</dbReference>
<dbReference type="PROSITE" id="PS50045">
    <property type="entry name" value="SIGMA54_INTERACT_4"/>
    <property type="match status" value="1"/>
</dbReference>
<accession>A0A0U5AVM4</accession>
<proteinExistence type="predicted"/>
<keyword evidence="1" id="KW-0547">Nucleotide-binding</keyword>
<evidence type="ECO:0000259" key="5">
    <source>
        <dbReference type="PROSITE" id="PS50045"/>
    </source>
</evidence>
<dbReference type="FunFam" id="3.40.50.300:FF:000006">
    <property type="entry name" value="DNA-binding transcriptional regulator NtrC"/>
    <property type="match status" value="1"/>
</dbReference>
<feature type="domain" description="Sigma-54 factor interaction" evidence="5">
    <location>
        <begin position="5"/>
        <end position="233"/>
    </location>
</feature>
<dbReference type="InterPro" id="IPR027417">
    <property type="entry name" value="P-loop_NTPase"/>
</dbReference>
<protein>
    <recommendedName>
        <fullName evidence="5">Sigma-54 factor interaction domain-containing protein</fullName>
    </recommendedName>
</protein>
<dbReference type="KEGG" id="cthi:THC_0190"/>
<evidence type="ECO:0000256" key="3">
    <source>
        <dbReference type="ARBA" id="ARBA00023015"/>
    </source>
</evidence>
<dbReference type="PROSITE" id="PS00675">
    <property type="entry name" value="SIGMA54_INTERACT_1"/>
    <property type="match status" value="1"/>
</dbReference>
<dbReference type="InterPro" id="IPR058031">
    <property type="entry name" value="AAA_lid_NorR"/>
</dbReference>
<dbReference type="InterPro" id="IPR025943">
    <property type="entry name" value="Sigma_54_int_dom_ATP-bd_2"/>
</dbReference>
<dbReference type="SUPFAM" id="SSF46689">
    <property type="entry name" value="Homeodomain-like"/>
    <property type="match status" value="1"/>
</dbReference>
<keyword evidence="4" id="KW-0804">Transcription</keyword>
<dbReference type="InterPro" id="IPR009057">
    <property type="entry name" value="Homeodomain-like_sf"/>
</dbReference>
<reference evidence="7" key="2">
    <citation type="journal article" date="2016" name="Int. J. Syst. Evol. Microbiol.">
        <title>Caldimicrobium thiodismutans sp. nov., a sulfur-disproportionating bacterium isolated from a hot spring.</title>
        <authorList>
            <person name="Kojima H."/>
            <person name="Umezawa K."/>
            <person name="Fukui M."/>
        </authorList>
    </citation>
    <scope>NUCLEOTIDE SEQUENCE [LARGE SCALE GENOMIC DNA]</scope>
    <source>
        <strain evidence="7">TF1</strain>
    </source>
</reference>
<dbReference type="InterPro" id="IPR002197">
    <property type="entry name" value="HTH_Fis"/>
</dbReference>
<dbReference type="GO" id="GO:0006355">
    <property type="term" value="P:regulation of DNA-templated transcription"/>
    <property type="evidence" value="ECO:0007669"/>
    <property type="project" value="InterPro"/>
</dbReference>
<reference evidence="6 7" key="1">
    <citation type="journal article" date="2016" name="Int. J. Syst. Evol. Microbiol.">
        <title>Caldimicrobium thiodismutans sp. nov., a sulfur-disproportionating bacterium isolated from a hot spring, and emended description of the genus Caldimicrobium.</title>
        <authorList>
            <person name="Kojima H."/>
            <person name="Umezawa K."/>
            <person name="Fukui M."/>
        </authorList>
    </citation>
    <scope>NUCLEOTIDE SEQUENCE [LARGE SCALE GENOMIC DNA]</scope>
    <source>
        <strain evidence="6 7">TF1</strain>
    </source>
</reference>
<dbReference type="RefSeq" id="WP_068512016.1">
    <property type="nucleotide sequence ID" value="NZ_AP014945.1"/>
</dbReference>
<dbReference type="GO" id="GO:0005524">
    <property type="term" value="F:ATP binding"/>
    <property type="evidence" value="ECO:0007669"/>
    <property type="project" value="UniProtKB-KW"/>
</dbReference>
<dbReference type="STRING" id="1653476.THC_0190"/>
<dbReference type="InterPro" id="IPR002078">
    <property type="entry name" value="Sigma_54_int"/>
</dbReference>
<keyword evidence="3" id="KW-0805">Transcription regulation</keyword>
<evidence type="ECO:0000256" key="1">
    <source>
        <dbReference type="ARBA" id="ARBA00022741"/>
    </source>
</evidence>
<evidence type="ECO:0000313" key="7">
    <source>
        <dbReference type="Proteomes" id="UP000068196"/>
    </source>
</evidence>
<organism evidence="6 7">
    <name type="scientific">Caldimicrobium thiodismutans</name>
    <dbReference type="NCBI Taxonomy" id="1653476"/>
    <lineage>
        <taxon>Bacteria</taxon>
        <taxon>Pseudomonadati</taxon>
        <taxon>Thermodesulfobacteriota</taxon>
        <taxon>Thermodesulfobacteria</taxon>
        <taxon>Thermodesulfobacteriales</taxon>
        <taxon>Thermodesulfobacteriaceae</taxon>
        <taxon>Caldimicrobium</taxon>
    </lineage>
</organism>
<dbReference type="InterPro" id="IPR003593">
    <property type="entry name" value="AAA+_ATPase"/>
</dbReference>
<dbReference type="PANTHER" id="PTHR32071:SF57">
    <property type="entry name" value="C4-DICARBOXYLATE TRANSPORT TRANSCRIPTIONAL REGULATORY PROTEIN DCTD"/>
    <property type="match status" value="1"/>
</dbReference>
<dbReference type="Pfam" id="PF00158">
    <property type="entry name" value="Sigma54_activat"/>
    <property type="match status" value="1"/>
</dbReference>
<evidence type="ECO:0000313" key="6">
    <source>
        <dbReference type="EMBL" id="BAU22590.1"/>
    </source>
</evidence>
<name>A0A0U5AVM4_9BACT</name>
<dbReference type="Pfam" id="PF02954">
    <property type="entry name" value="HTH_8"/>
    <property type="match status" value="1"/>
</dbReference>
<keyword evidence="7" id="KW-1185">Reference proteome</keyword>
<dbReference type="Pfam" id="PF25601">
    <property type="entry name" value="AAA_lid_14"/>
    <property type="match status" value="1"/>
</dbReference>
<dbReference type="OrthoDB" id="9804019at2"/>
<evidence type="ECO:0000256" key="2">
    <source>
        <dbReference type="ARBA" id="ARBA00022840"/>
    </source>
</evidence>